<dbReference type="InterPro" id="IPR005201">
    <property type="entry name" value="TIM_ENGase"/>
</dbReference>
<evidence type="ECO:0000259" key="10">
    <source>
        <dbReference type="Pfam" id="PF03644"/>
    </source>
</evidence>
<dbReference type="PANTHER" id="PTHR13246">
    <property type="entry name" value="ENDO BETA N-ACETYLGLUCOSAMINIDASE"/>
    <property type="match status" value="1"/>
</dbReference>
<dbReference type="Gene3D" id="3.20.20.80">
    <property type="entry name" value="Glycosidases"/>
    <property type="match status" value="1"/>
</dbReference>
<evidence type="ECO:0000256" key="8">
    <source>
        <dbReference type="ARBA" id="ARBA00054935"/>
    </source>
</evidence>
<comment type="function">
    <text evidence="8">Endoglycosidase that releases N-glycans from glycoproteins by cleaving the beta-1,4-glycosidic bond in the N,N'-diacetylchitobiose core. Involved in the processing of free oligosaccharides in the cytosol.</text>
</comment>
<dbReference type="HOGENOM" id="CLU_015297_1_0_1"/>
<evidence type="ECO:0000313" key="12">
    <source>
        <dbReference type="Proteomes" id="UP000014500"/>
    </source>
</evidence>
<dbReference type="EnsemblMetazoa" id="SMAR006212-RA">
    <property type="protein sequence ID" value="SMAR006212-PA"/>
    <property type="gene ID" value="SMAR006212"/>
</dbReference>
<dbReference type="CDD" id="cd06547">
    <property type="entry name" value="GH85_ENGase"/>
    <property type="match status" value="1"/>
</dbReference>
<dbReference type="Proteomes" id="UP000014500">
    <property type="component" value="Unassembled WGS sequence"/>
</dbReference>
<dbReference type="InterPro" id="IPR017853">
    <property type="entry name" value="GH"/>
</dbReference>
<reference evidence="12" key="1">
    <citation type="submission" date="2011-05" db="EMBL/GenBank/DDBJ databases">
        <authorList>
            <person name="Richards S.R."/>
            <person name="Qu J."/>
            <person name="Jiang H."/>
            <person name="Jhangiani S.N."/>
            <person name="Agravi P."/>
            <person name="Goodspeed R."/>
            <person name="Gross S."/>
            <person name="Mandapat C."/>
            <person name="Jackson L."/>
            <person name="Mathew T."/>
            <person name="Pu L."/>
            <person name="Thornton R."/>
            <person name="Saada N."/>
            <person name="Wilczek-Boney K.B."/>
            <person name="Lee S."/>
            <person name="Kovar C."/>
            <person name="Wu Y."/>
            <person name="Scherer S.E."/>
            <person name="Worley K.C."/>
            <person name="Muzny D.M."/>
            <person name="Gibbs R."/>
        </authorList>
    </citation>
    <scope>NUCLEOTIDE SEQUENCE</scope>
    <source>
        <strain evidence="12">Brora</strain>
    </source>
</reference>
<dbReference type="STRING" id="126957.T1IYA4"/>
<evidence type="ECO:0000256" key="7">
    <source>
        <dbReference type="ARBA" id="ARBA00034414"/>
    </source>
</evidence>
<keyword evidence="4" id="KW-0963">Cytoplasm</keyword>
<dbReference type="Pfam" id="PF03644">
    <property type="entry name" value="Glyco_hydro_85"/>
    <property type="match status" value="1"/>
</dbReference>
<dbReference type="SUPFAM" id="SSF51445">
    <property type="entry name" value="(Trans)glycosidases"/>
    <property type="match status" value="1"/>
</dbReference>
<evidence type="ECO:0000256" key="9">
    <source>
        <dbReference type="ARBA" id="ARBA00072457"/>
    </source>
</evidence>
<feature type="domain" description="Cytosolic endo-beta-N-acetylglucosaminidase TIM barrel" evidence="10">
    <location>
        <begin position="83"/>
        <end position="359"/>
    </location>
</feature>
<sequence length="615" mass="70595">MYVVCVYQSATRLSTDTEGKMELVGCPSSAPESSPLTSLESIFKWCQADVHPCLPNSVNRQKRATINNSKWRCLVCHDMRDGYLQDRFVQGVSESHAYRFFHWSCIDIFVYFSHKFITIPPATWVDAAHLHGVKILGTVITEWEGGEKCCEEFLDSQDNIKQFVDKLVEVAVKFDLDGWLINIENKIADDKINNLKEFLRLLTDSMHKAVDESLVIWYDSVTEEGKLKWQNQLNHHNRCFFDSCDGIYLNYNWKDEELQKSVELADKRIHHVYAGIDVFGRGTLGGGGFNTKTPLEMIRTHDLSVAIFAPGWVYEVLGKQEFIEKEYEFWNLLLDYLPSHGPCSLPFATSFCQGFGDQFCHFGRAVDSSPWHNLSLQQYQPTISKQAINSRIHWKEAFEGGGCLRLEGEINLPFNLFTCSFSINEPVYLIYVWKNKSTTELDVRVLLNNSKGKQVALHSNLECCINDWKFRSFLINTEGTPTTITSVQILPKTQSNFDFLFGYFQLIPETFLNTFRDPMPVHLLDLVCGGTERQITALLTWKPSDRLRSFFPIFSIFALSSDGTTFSYLTSTRKNIFKLCGIRFPDGCRRFVIQPRLLTLQPTPIESCSYVDVTF</sequence>
<dbReference type="GO" id="GO:0033925">
    <property type="term" value="F:mannosyl-glycoprotein endo-beta-N-acetylglucosaminidase activity"/>
    <property type="evidence" value="ECO:0007669"/>
    <property type="project" value="UniProtKB-EC"/>
</dbReference>
<protein>
    <recommendedName>
        <fullName evidence="9">Cytosolic endo-beta-N-acetylglucosaminidase</fullName>
        <ecNumber evidence="3">3.2.1.96</ecNumber>
    </recommendedName>
</protein>
<keyword evidence="12" id="KW-1185">Reference proteome</keyword>
<dbReference type="FunFam" id="3.20.20.80:FF:000043">
    <property type="entry name" value="cytosolic endo-beta-N-acetylglucosaminidase"/>
    <property type="match status" value="1"/>
</dbReference>
<dbReference type="AlphaFoldDB" id="T1IYA4"/>
<organism evidence="11 12">
    <name type="scientific">Strigamia maritima</name>
    <name type="common">European centipede</name>
    <name type="synonym">Geophilus maritimus</name>
    <dbReference type="NCBI Taxonomy" id="126957"/>
    <lineage>
        <taxon>Eukaryota</taxon>
        <taxon>Metazoa</taxon>
        <taxon>Ecdysozoa</taxon>
        <taxon>Arthropoda</taxon>
        <taxon>Myriapoda</taxon>
        <taxon>Chilopoda</taxon>
        <taxon>Pleurostigmophora</taxon>
        <taxon>Geophilomorpha</taxon>
        <taxon>Linotaeniidae</taxon>
        <taxon>Strigamia</taxon>
    </lineage>
</organism>
<evidence type="ECO:0000256" key="5">
    <source>
        <dbReference type="ARBA" id="ARBA00022801"/>
    </source>
</evidence>
<comment type="subcellular location">
    <subcellularLocation>
        <location evidence="1">Cytoplasm</location>
        <location evidence="1">Cytosol</location>
    </subcellularLocation>
</comment>
<name>T1IYA4_STRMM</name>
<reference evidence="11" key="2">
    <citation type="submission" date="2015-02" db="UniProtKB">
        <authorList>
            <consortium name="EnsemblMetazoa"/>
        </authorList>
    </citation>
    <scope>IDENTIFICATION</scope>
</reference>
<evidence type="ECO:0000256" key="1">
    <source>
        <dbReference type="ARBA" id="ARBA00004514"/>
    </source>
</evidence>
<evidence type="ECO:0000256" key="4">
    <source>
        <dbReference type="ARBA" id="ARBA00022490"/>
    </source>
</evidence>
<dbReference type="Gene3D" id="2.60.120.260">
    <property type="entry name" value="Galactose-binding domain-like"/>
    <property type="match status" value="1"/>
</dbReference>
<dbReference type="EMBL" id="JH431675">
    <property type="status" value="NOT_ANNOTATED_CDS"/>
    <property type="molecule type" value="Genomic_DNA"/>
</dbReference>
<evidence type="ECO:0000256" key="6">
    <source>
        <dbReference type="ARBA" id="ARBA00023295"/>
    </source>
</evidence>
<keyword evidence="5" id="KW-0378">Hydrolase</keyword>
<evidence type="ECO:0000256" key="2">
    <source>
        <dbReference type="ARBA" id="ARBA00007849"/>
    </source>
</evidence>
<accession>T1IYA4</accession>
<evidence type="ECO:0000313" key="11">
    <source>
        <dbReference type="EnsemblMetazoa" id="SMAR006212-PA"/>
    </source>
</evidence>
<dbReference type="eggNOG" id="KOG2331">
    <property type="taxonomic scope" value="Eukaryota"/>
</dbReference>
<dbReference type="EC" id="3.2.1.96" evidence="3"/>
<comment type="catalytic activity">
    <reaction evidence="7">
        <text>an N(4)-(oligosaccharide-(1-&gt;3)-[oligosaccharide-(1-&gt;6)]-beta-D-Man-(1-&gt;4)-beta-D-GlcNAc-(1-&gt;4)-alpha-D-GlcNAc)-L-asparaginyl-[protein] + H2O = an oligosaccharide-(1-&gt;3)-[oligosaccharide-(1-&gt;6)]-beta-D-Man-(1-&gt;4)-D-GlcNAc + N(4)-(N-acetyl-beta-D-glucosaminyl)-L-asparaginyl-[protein]</text>
        <dbReference type="Rhea" id="RHEA:73067"/>
        <dbReference type="Rhea" id="RHEA-COMP:12603"/>
        <dbReference type="Rhea" id="RHEA-COMP:18176"/>
        <dbReference type="ChEBI" id="CHEBI:15377"/>
        <dbReference type="ChEBI" id="CHEBI:132248"/>
        <dbReference type="ChEBI" id="CHEBI:192714"/>
        <dbReference type="ChEBI" id="CHEBI:192715"/>
        <dbReference type="EC" id="3.2.1.96"/>
    </reaction>
</comment>
<evidence type="ECO:0000256" key="3">
    <source>
        <dbReference type="ARBA" id="ARBA00012566"/>
    </source>
</evidence>
<proteinExistence type="inferred from homology"/>
<dbReference type="PhylomeDB" id="T1IYA4"/>
<dbReference type="PANTHER" id="PTHR13246:SF1">
    <property type="entry name" value="CYTOSOLIC ENDO-BETA-N-ACETYLGLUCOSAMINIDASE"/>
    <property type="match status" value="1"/>
</dbReference>
<keyword evidence="6" id="KW-0326">Glycosidase</keyword>
<dbReference type="InterPro" id="IPR032979">
    <property type="entry name" value="ENGase"/>
</dbReference>
<comment type="similarity">
    <text evidence="2">Belongs to the glycosyl hydrolase 85 family.</text>
</comment>
<dbReference type="GO" id="GO:0005829">
    <property type="term" value="C:cytosol"/>
    <property type="evidence" value="ECO:0007669"/>
    <property type="project" value="UniProtKB-SubCell"/>
</dbReference>